<evidence type="ECO:0000259" key="5">
    <source>
        <dbReference type="PROSITE" id="PS51700"/>
    </source>
</evidence>
<comment type="catalytic activity">
    <reaction evidence="1">
        <text>All bonds known to be hydrolyzed by this endopeptidase have arginine in P1 and an acidic residue in P4. P6 is often occupied by an acidic residue or by a hydroxy-amino-acid residue, the phosphorylation of which enhances cleavage.</text>
        <dbReference type="EC" id="3.4.22.49"/>
    </reaction>
</comment>
<dbReference type="GO" id="GO:0006508">
    <property type="term" value="P:proteolysis"/>
    <property type="evidence" value="ECO:0007669"/>
    <property type="project" value="InterPro"/>
</dbReference>
<dbReference type="STRING" id="1071383.J7RG90"/>
<dbReference type="HOGENOM" id="CLU_243454_0_0_1"/>
<dbReference type="GO" id="GO:0032888">
    <property type="term" value="P:regulation of mitotic spindle elongation"/>
    <property type="evidence" value="ECO:0007669"/>
    <property type="project" value="EnsemblFungi"/>
</dbReference>
<protein>
    <recommendedName>
        <fullName evidence="2">separase</fullName>
        <ecNumber evidence="2">3.4.22.49</ecNumber>
    </recommendedName>
</protein>
<reference evidence="6 7" key="1">
    <citation type="journal article" date="2011" name="Proc. Natl. Acad. Sci. U.S.A.">
        <title>Evolutionary erosion of yeast sex chromosomes by mating-type switching accidents.</title>
        <authorList>
            <person name="Gordon J.L."/>
            <person name="Armisen D."/>
            <person name="Proux-Wera E."/>
            <person name="Oheigeartaigh S.S."/>
            <person name="Byrne K.P."/>
            <person name="Wolfe K.H."/>
        </authorList>
    </citation>
    <scope>NUCLEOTIDE SEQUENCE [LARGE SCALE GENOMIC DNA]</scope>
    <source>
        <strain evidence="7">ATCC MYA-139 / BCRC 22969 / CBS 8797 / CCRC 22969 / KCTC 17520 / NBRC 10181 / NCYC 3082</strain>
    </source>
</reference>
<evidence type="ECO:0000256" key="2">
    <source>
        <dbReference type="ARBA" id="ARBA00012489"/>
    </source>
</evidence>
<dbReference type="GO" id="GO:0031536">
    <property type="term" value="P:positive regulation of exit from mitosis"/>
    <property type="evidence" value="ECO:0007669"/>
    <property type="project" value="EnsemblFungi"/>
</dbReference>
<dbReference type="Pfam" id="PF03568">
    <property type="entry name" value="Separin_C"/>
    <property type="match status" value="1"/>
</dbReference>
<dbReference type="GO" id="GO:1904750">
    <property type="term" value="P:negative regulation of protein localization to nucleolus"/>
    <property type="evidence" value="ECO:0007669"/>
    <property type="project" value="EnsemblFungi"/>
</dbReference>
<dbReference type="EMBL" id="HE978315">
    <property type="protein sequence ID" value="CCK68553.1"/>
    <property type="molecule type" value="Genomic_DNA"/>
</dbReference>
<evidence type="ECO:0000313" key="6">
    <source>
        <dbReference type="EMBL" id="CCK68553.1"/>
    </source>
</evidence>
<dbReference type="KEGG" id="kng:KNAG_0B01060"/>
<feature type="domain" description="Peptidase C50" evidence="5">
    <location>
        <begin position="1434"/>
        <end position="1533"/>
    </location>
</feature>
<dbReference type="InterPro" id="IPR005314">
    <property type="entry name" value="Peptidase_C50"/>
</dbReference>
<dbReference type="OrthoDB" id="10255632at2759"/>
<reference evidence="7" key="2">
    <citation type="submission" date="2012-08" db="EMBL/GenBank/DDBJ databases">
        <title>Genome sequence of Kazachstania naganishii.</title>
        <authorList>
            <person name="Gordon J.L."/>
            <person name="Armisen D."/>
            <person name="Proux-Wera E."/>
            <person name="OhEigeartaigh S.S."/>
            <person name="Byrne K.P."/>
            <person name="Wolfe K.H."/>
        </authorList>
    </citation>
    <scope>NUCLEOTIDE SEQUENCE [LARGE SCALE GENOMIC DNA]</scope>
    <source>
        <strain evidence="7">ATCC MYA-139 / BCRC 22969 / CBS 8797 / CCRC 22969 / KCTC 17520 / NBRC 10181 / NCYC 3082</strain>
    </source>
</reference>
<evidence type="ECO:0000256" key="3">
    <source>
        <dbReference type="ARBA" id="ARBA00022801"/>
    </source>
</evidence>
<dbReference type="PANTHER" id="PTHR12792">
    <property type="entry name" value="EXTRA SPINDLE POLES 1-RELATED"/>
    <property type="match status" value="1"/>
</dbReference>
<dbReference type="GO" id="GO:0051307">
    <property type="term" value="P:meiotic chromosome separation"/>
    <property type="evidence" value="ECO:0007669"/>
    <property type="project" value="TreeGrafter"/>
</dbReference>
<keyword evidence="4" id="KW-0159">Chromosome partition</keyword>
<dbReference type="OMA" id="SRDVCHL"/>
<dbReference type="GO" id="GO:0072686">
    <property type="term" value="C:mitotic spindle"/>
    <property type="evidence" value="ECO:0007669"/>
    <property type="project" value="TreeGrafter"/>
</dbReference>
<dbReference type="PROSITE" id="PS51700">
    <property type="entry name" value="SEPARIN"/>
    <property type="match status" value="1"/>
</dbReference>
<evidence type="ECO:0000313" key="7">
    <source>
        <dbReference type="Proteomes" id="UP000006310"/>
    </source>
</evidence>
<evidence type="ECO:0000256" key="1">
    <source>
        <dbReference type="ARBA" id="ARBA00000451"/>
    </source>
</evidence>
<dbReference type="GO" id="GO:1902104">
    <property type="term" value="P:positive regulation of metaphase/anaphase transition of meiotic cell cycle"/>
    <property type="evidence" value="ECO:0007669"/>
    <property type="project" value="EnsemblFungi"/>
</dbReference>
<dbReference type="InterPro" id="IPR030397">
    <property type="entry name" value="SEPARIN_core_dom"/>
</dbReference>
<dbReference type="GO" id="GO:0044732">
    <property type="term" value="C:mitotic spindle pole body"/>
    <property type="evidence" value="ECO:0007669"/>
    <property type="project" value="TreeGrafter"/>
</dbReference>
<dbReference type="GO" id="GO:0006915">
    <property type="term" value="P:apoptotic process"/>
    <property type="evidence" value="ECO:0007669"/>
    <property type="project" value="EnsemblFungi"/>
</dbReference>
<dbReference type="PANTHER" id="PTHR12792:SF0">
    <property type="entry name" value="SEPARIN"/>
    <property type="match status" value="1"/>
</dbReference>
<dbReference type="Proteomes" id="UP000006310">
    <property type="component" value="Chromosome 2"/>
</dbReference>
<proteinExistence type="predicted"/>
<keyword evidence="7" id="KW-1185">Reference proteome</keyword>
<accession>J7RG90</accession>
<dbReference type="GO" id="GO:0005737">
    <property type="term" value="C:cytoplasm"/>
    <property type="evidence" value="ECO:0007669"/>
    <property type="project" value="EnsemblFungi"/>
</dbReference>
<organism evidence="6 7">
    <name type="scientific">Huiozyma naganishii (strain ATCC MYA-139 / BCRC 22969 / CBS 8797 / KCTC 17520 / NBRC 10181 / NCYC 3082 / Yp74L-3)</name>
    <name type="common">Yeast</name>
    <name type="synonym">Kazachstania naganishii</name>
    <dbReference type="NCBI Taxonomy" id="1071383"/>
    <lineage>
        <taxon>Eukaryota</taxon>
        <taxon>Fungi</taxon>
        <taxon>Dikarya</taxon>
        <taxon>Ascomycota</taxon>
        <taxon>Saccharomycotina</taxon>
        <taxon>Saccharomycetes</taxon>
        <taxon>Saccharomycetales</taxon>
        <taxon>Saccharomycetaceae</taxon>
        <taxon>Huiozyma</taxon>
    </lineage>
</organism>
<evidence type="ECO:0000256" key="4">
    <source>
        <dbReference type="ARBA" id="ARBA00022829"/>
    </source>
</evidence>
<dbReference type="GO" id="GO:1990520">
    <property type="term" value="C:separase-securin complex"/>
    <property type="evidence" value="ECO:0007669"/>
    <property type="project" value="EnsemblFungi"/>
</dbReference>
<keyword evidence="3" id="KW-0378">Hydrolase</keyword>
<dbReference type="GO" id="GO:0005634">
    <property type="term" value="C:nucleus"/>
    <property type="evidence" value="ECO:0007669"/>
    <property type="project" value="EnsemblFungi"/>
</dbReference>
<dbReference type="GeneID" id="34524203"/>
<dbReference type="RefSeq" id="XP_022462799.1">
    <property type="nucleotide sequence ID" value="XM_022611385.1"/>
</dbReference>
<dbReference type="GO" id="GO:0004197">
    <property type="term" value="F:cysteine-type endopeptidase activity"/>
    <property type="evidence" value="ECO:0007669"/>
    <property type="project" value="EnsemblFungi"/>
</dbReference>
<gene>
    <name evidence="6" type="primary">KNAG0B01060</name>
    <name evidence="6" type="ordered locus">KNAG_0B01060</name>
</gene>
<dbReference type="eggNOG" id="KOG1849">
    <property type="taxonomic scope" value="Eukaryota"/>
</dbReference>
<sequence>MANTEEPLNEVVINKTTYARPTEKIEKTLSTLGKENINHTFVSLEERFQETENAVSSFLKKNADQLIPYDVDPLHNSLLSCYFHLRSIHAIGQVKLLVKKHLSIIGKLLTAKVQKDMLIRASEEIISLYNENNMDKKSKLDDVLQSDFKLGNIYYLSTLKILTLQLIIKYNLVDEYKETILELFLHDDRYFFKDPKLKINLLIKLLLNFFAKLDDCKTLFGLKFLQYLKQFDIDFSTYIKNISKEVFEKKLISSSHKVNRDSCYFYYIRSYFYQFQKQVTQLNTITIQSLLYEDSDSSIKDSDSLVKSIDFPKKEYSYTTSQVSEKPKLTESSVYFSGTTISHLRQKIKITLCLWNSLNLDSQTITKGLTNIFDETLIWLNTNLRSLEEYKEDLFSTFTALKEFCYFNHEVKRLRNLINVSFNGYVVFKDFEFLRVATAMMIELYLVEHTQELRSSIIVMISKFIESARDKAQKSELFLQLYNFFVTINIEDISELVTFCQQICSQCLKSCEPQFPQILRSCSEIQTAILLTHLPISRQTTCIMSQWTSVTFNLYQLLSQNTSIPAPSTVSTVRSPRFHYLYNYEVLLKVSFFLNQEMTQHSSSNLPQILQTYEKKWLRRSITADTTISLLEIKFTKILLQYLNFCAFHKSVISLVEMFKENERYYRPVMLVSEKYVLEAFVNLQMVEKIATFEKQYTLFSEVTLRDASTTDVIDFLHIQLLLFFWNNDPESFTNLFHLTIPKTRPEILDVKNSARLGVSDYVNVLLLNVQVHLSASRLNLISDNVIAAVTEAKKALKLASSLLKKMFKLSPSSRLCVIRLLSETYSVLSDAYISIGIAREPEFYMKELSRVICELREPTWVFRSLYSLFEYYDLTVQFHLKGVTLQKLNKTFDYLQGAYDIHSLTVYLYSNGEITKITQSLELYFQFTDIGTTFLPSYWNLKCGSVVDDLKCLPCYRPLNIVNKMRRLLRQVLKLTEHNAFLKEFFKSSLAIPSIKPKHIDLPTYGSTTESPRSSNMTPRTKSLQQKFERSVIVQKLQRMKKYIEQVNIHTLRHAEQHTVSNIYLSTILLLSNIEADSTFLKDDLRQSFFLSDLSRYVPFYYDRIMSCLDKDIYNEMSILPFGYMAKQIANERAKALSMQQELDKELLDFNVISIDICPLTENLVLTKYEGQSHRRTTLRISLKENRSKDTHCGHLSFSAALEEMNTIVEENNKTTSTEVTTQITTPEGRKKWWQSRYQLDKRLEQLLEKICNFWINGFAGYFSPHLIDQSHFAEFKSGFYEVLHQTLPSRKNFATPSAFIEIEDWILEIFLKLDPENDNYINMIEDLLYFVFDILLFHGEENAYDEIDLGQCYVQLVDKIKKYQSHVCNTTTYLKNQVSHTFLIVSSLCHIFPWESIPFLKDMRISRLPSYRSLVHLLEKKGASFPINISLDTKLGMILNPNGDLPRTELNFKDTFRHLYESTSDSKLVSGGKPSKEEYLAMIRDSNFFVYVGHGSGEQYASLQEVKKSESLAASLLLGCSSAEMKRCGKLESTNSVYSYLLGGSPLVLGNLWDVTDKDIDKFSQSVFEKIGLIKDFQGEISGYKDIPDAVAESRDVCHLKYLNGAAPVIYGLPAKFT</sequence>
<dbReference type="GO" id="GO:0000070">
    <property type="term" value="P:mitotic sister chromatid segregation"/>
    <property type="evidence" value="ECO:0007669"/>
    <property type="project" value="EnsemblFungi"/>
</dbReference>
<dbReference type="EC" id="3.4.22.49" evidence="2"/>
<dbReference type="GO" id="GO:0007135">
    <property type="term" value="P:meiosis II"/>
    <property type="evidence" value="ECO:0007669"/>
    <property type="project" value="EnsemblFungi"/>
</dbReference>
<name>J7RG90_HUIN7</name>